<evidence type="ECO:0000256" key="5">
    <source>
        <dbReference type="ARBA" id="ARBA00022723"/>
    </source>
</evidence>
<dbReference type="FunFam" id="3.40.630.10:FF:000019">
    <property type="entry name" value="Aminoacylase 1"/>
    <property type="match status" value="1"/>
</dbReference>
<dbReference type="InterPro" id="IPR011650">
    <property type="entry name" value="Peptidase_M20_dimer"/>
</dbReference>
<dbReference type="InterPro" id="IPR010159">
    <property type="entry name" value="N-acyl_aa_amidohydrolase"/>
</dbReference>
<evidence type="ECO:0000313" key="13">
    <source>
        <dbReference type="EMBL" id="KAG0583273.1"/>
    </source>
</evidence>
<evidence type="ECO:0000256" key="10">
    <source>
        <dbReference type="PIRSR" id="PIRSR036696-2"/>
    </source>
</evidence>
<evidence type="ECO:0000256" key="7">
    <source>
        <dbReference type="ARBA" id="ARBA00022833"/>
    </source>
</evidence>
<gene>
    <name evidence="13" type="ORF">KC19_3G122600</name>
</gene>
<dbReference type="PANTHER" id="PTHR45892:SF1">
    <property type="entry name" value="AMINOACYLASE-1"/>
    <property type="match status" value="1"/>
</dbReference>
<evidence type="ECO:0000256" key="8">
    <source>
        <dbReference type="ARBA" id="ARBA00029656"/>
    </source>
</evidence>
<evidence type="ECO:0000259" key="12">
    <source>
        <dbReference type="Pfam" id="PF07687"/>
    </source>
</evidence>
<evidence type="ECO:0000256" key="6">
    <source>
        <dbReference type="ARBA" id="ARBA00022801"/>
    </source>
</evidence>
<feature type="binding site" evidence="10">
    <location>
        <position position="134"/>
    </location>
    <ligand>
        <name>Zn(2+)</name>
        <dbReference type="ChEBI" id="CHEBI:29105"/>
        <label>1</label>
    </ligand>
</feature>
<keyword evidence="4" id="KW-0963">Cytoplasm</keyword>
<dbReference type="NCBIfam" id="TIGR01880">
    <property type="entry name" value="Ac-peptdase-euk"/>
    <property type="match status" value="1"/>
</dbReference>
<feature type="binding site" evidence="10">
    <location>
        <position position="134"/>
    </location>
    <ligand>
        <name>Zn(2+)</name>
        <dbReference type="ChEBI" id="CHEBI:29105"/>
        <label>2</label>
    </ligand>
</feature>
<evidence type="ECO:0000313" key="14">
    <source>
        <dbReference type="Proteomes" id="UP000822688"/>
    </source>
</evidence>
<dbReference type="EMBL" id="CM026423">
    <property type="protein sequence ID" value="KAG0583273.1"/>
    <property type="molecule type" value="Genomic_DNA"/>
</dbReference>
<evidence type="ECO:0000256" key="3">
    <source>
        <dbReference type="ARBA" id="ARBA00011913"/>
    </source>
</evidence>
<feature type="binding site" evidence="10">
    <location>
        <position position="406"/>
    </location>
    <ligand>
        <name>Zn(2+)</name>
        <dbReference type="ChEBI" id="CHEBI:29105"/>
        <label>2</label>
    </ligand>
</feature>
<dbReference type="InterPro" id="IPR001261">
    <property type="entry name" value="ArgE/DapE_CS"/>
</dbReference>
<accession>A0A8T0ILE0</accession>
<dbReference type="GO" id="GO:0005737">
    <property type="term" value="C:cytoplasm"/>
    <property type="evidence" value="ECO:0007669"/>
    <property type="project" value="UniProtKB-SubCell"/>
</dbReference>
<dbReference type="InterPro" id="IPR002933">
    <property type="entry name" value="Peptidase_M20"/>
</dbReference>
<dbReference type="CDD" id="cd05646">
    <property type="entry name" value="M20_AcylaseI_like"/>
    <property type="match status" value="1"/>
</dbReference>
<dbReference type="Gene3D" id="1.10.150.900">
    <property type="match status" value="1"/>
</dbReference>
<keyword evidence="11" id="KW-0732">Signal</keyword>
<protein>
    <recommendedName>
        <fullName evidence="3">N-acyl-aliphatic-L-amino acid amidohydrolase</fullName>
        <ecNumber evidence="3">3.5.1.14</ecNumber>
    </recommendedName>
    <alternativeName>
        <fullName evidence="8">N-acyl-L-amino-acid amidohydrolase</fullName>
    </alternativeName>
</protein>
<dbReference type="FunFam" id="3.30.70.360:FF:000009">
    <property type="entry name" value="aminoacylase-1 isoform X1"/>
    <property type="match status" value="1"/>
</dbReference>
<evidence type="ECO:0000256" key="11">
    <source>
        <dbReference type="SAM" id="SignalP"/>
    </source>
</evidence>
<feature type="chain" id="PRO_5035943691" description="N-acyl-aliphatic-L-amino acid amidohydrolase" evidence="11">
    <location>
        <begin position="24"/>
        <end position="444"/>
    </location>
</feature>
<dbReference type="Gene3D" id="3.40.630.10">
    <property type="entry name" value="Zn peptidases"/>
    <property type="match status" value="1"/>
</dbReference>
<feature type="active site" evidence="9">
    <location>
        <position position="103"/>
    </location>
</feature>
<feature type="active site" description="Proton acceptor" evidence="9">
    <location>
        <position position="168"/>
    </location>
</feature>
<dbReference type="Proteomes" id="UP000822688">
    <property type="component" value="Chromosome 3"/>
</dbReference>
<comment type="caution">
    <text evidence="13">The sequence shown here is derived from an EMBL/GenBank/DDBJ whole genome shotgun (WGS) entry which is preliminary data.</text>
</comment>
<feature type="signal peptide" evidence="11">
    <location>
        <begin position="1"/>
        <end position="23"/>
    </location>
</feature>
<keyword evidence="6" id="KW-0378">Hydrolase</keyword>
<dbReference type="PROSITE" id="PS00758">
    <property type="entry name" value="ARGE_DAPE_CPG2_1"/>
    <property type="match status" value="1"/>
</dbReference>
<comment type="subcellular location">
    <subcellularLocation>
        <location evidence="1">Cytoplasm</location>
    </subcellularLocation>
</comment>
<name>A0A8T0ILE0_CERPU</name>
<dbReference type="GO" id="GO:0046872">
    <property type="term" value="F:metal ion binding"/>
    <property type="evidence" value="ECO:0007669"/>
    <property type="project" value="UniProtKB-KW"/>
</dbReference>
<keyword evidence="14" id="KW-1185">Reference proteome</keyword>
<evidence type="ECO:0000256" key="9">
    <source>
        <dbReference type="PIRSR" id="PIRSR036696-1"/>
    </source>
</evidence>
<reference evidence="13" key="1">
    <citation type="submission" date="2020-06" db="EMBL/GenBank/DDBJ databases">
        <title>WGS assembly of Ceratodon purpureus strain R40.</title>
        <authorList>
            <person name="Carey S.B."/>
            <person name="Jenkins J."/>
            <person name="Shu S."/>
            <person name="Lovell J.T."/>
            <person name="Sreedasyam A."/>
            <person name="Maumus F."/>
            <person name="Tiley G.P."/>
            <person name="Fernandez-Pozo N."/>
            <person name="Barry K."/>
            <person name="Chen C."/>
            <person name="Wang M."/>
            <person name="Lipzen A."/>
            <person name="Daum C."/>
            <person name="Saski C.A."/>
            <person name="Payton A.C."/>
            <person name="Mcbreen J.C."/>
            <person name="Conrad R.E."/>
            <person name="Kollar L.M."/>
            <person name="Olsson S."/>
            <person name="Huttunen S."/>
            <person name="Landis J.B."/>
            <person name="Wickett N.J."/>
            <person name="Johnson M.G."/>
            <person name="Rensing S.A."/>
            <person name="Grimwood J."/>
            <person name="Schmutz J."/>
            <person name="Mcdaniel S.F."/>
        </authorList>
    </citation>
    <scope>NUCLEOTIDE SEQUENCE</scope>
    <source>
        <strain evidence="13">R40</strain>
    </source>
</reference>
<dbReference type="AlphaFoldDB" id="A0A8T0ILE0"/>
<feature type="binding site" evidence="10">
    <location>
        <position position="196"/>
    </location>
    <ligand>
        <name>Zn(2+)</name>
        <dbReference type="ChEBI" id="CHEBI:29105"/>
        <label>1</label>
    </ligand>
</feature>
<dbReference type="InterPro" id="IPR052083">
    <property type="entry name" value="Aminoacylase-1_M20A"/>
</dbReference>
<keyword evidence="5 10" id="KW-0479">Metal-binding</keyword>
<sequence>MGSSSYFALVFCVLCVVAAPCHGSLFGSSDDTPVGRFKSYLRIATVHPVPDYKPPSDFLLAQAKEIGLEGKTLEYVKGKPVTLLTWMGTSPSLPSILLNSHVDVVPAEKDKWEHEPFAAVEDAEGNIFARGSQDMKCVGMQYLEAIRNLKAQGFKPTRTIHLSYVPDEEVGGVDGAGNFIASKDFQNLNVGVNLDEGLASPGESYRVFNGERSPWWLKIKTTGAPGHGSKLYDDSAFENLLKSLDSISKYRAEQFSLVKKGLRAEGEVTSINGVFLKAGTPTPTGFVMNLQPSEAEAGFDIRIPPLGDVDDLQRRIDEDWAPASRNFTYSFEEKVYPRDKSGRPAVTTADDSNPWWVLLKNAVVKAGGKLSKPEIFPAATDSRYVRQEGIIAFGFSPMANTPILLHDHNEFLNAKEYTKGIAVYEEIIKAYSSYAPDVDSQAEL</sequence>
<proteinExistence type="inferred from homology"/>
<comment type="cofactor">
    <cofactor evidence="10">
        <name>Zn(2+)</name>
        <dbReference type="ChEBI" id="CHEBI:29105"/>
    </cofactor>
    <text evidence="10">Binds 2 Zn(2+) ions per subunit.</text>
</comment>
<feature type="domain" description="Peptidase M20 dimerisation" evidence="12">
    <location>
        <begin position="210"/>
        <end position="318"/>
    </location>
</feature>
<comment type="similarity">
    <text evidence="2">Belongs to the peptidase M20A family.</text>
</comment>
<evidence type="ECO:0000256" key="1">
    <source>
        <dbReference type="ARBA" id="ARBA00004496"/>
    </source>
</evidence>
<dbReference type="FunFam" id="1.10.150.900:FF:000001">
    <property type="entry name" value="Aminoacylase-1, putative"/>
    <property type="match status" value="1"/>
</dbReference>
<feature type="binding site" evidence="10">
    <location>
        <position position="101"/>
    </location>
    <ligand>
        <name>Zn(2+)</name>
        <dbReference type="ChEBI" id="CHEBI:29105"/>
        <label>1</label>
    </ligand>
</feature>
<dbReference type="Pfam" id="PF01546">
    <property type="entry name" value="Peptidase_M20"/>
    <property type="match status" value="1"/>
</dbReference>
<dbReference type="GO" id="GO:0004046">
    <property type="term" value="F:aminoacylase activity"/>
    <property type="evidence" value="ECO:0007669"/>
    <property type="project" value="UniProtKB-EC"/>
</dbReference>
<dbReference type="GO" id="GO:0006520">
    <property type="term" value="P:amino acid metabolic process"/>
    <property type="evidence" value="ECO:0007669"/>
    <property type="project" value="InterPro"/>
</dbReference>
<dbReference type="PIRSF" id="PIRSF036696">
    <property type="entry name" value="ACY-1"/>
    <property type="match status" value="1"/>
</dbReference>
<evidence type="ECO:0000256" key="4">
    <source>
        <dbReference type="ARBA" id="ARBA00022490"/>
    </source>
</evidence>
<feature type="binding site" evidence="10">
    <location>
        <position position="169"/>
    </location>
    <ligand>
        <name>Zn(2+)</name>
        <dbReference type="ChEBI" id="CHEBI:29105"/>
        <label>2</label>
    </ligand>
</feature>
<dbReference type="Gene3D" id="3.30.70.360">
    <property type="match status" value="1"/>
</dbReference>
<evidence type="ECO:0000256" key="2">
    <source>
        <dbReference type="ARBA" id="ARBA00006247"/>
    </source>
</evidence>
<dbReference type="OrthoDB" id="3064516at2759"/>
<dbReference type="EC" id="3.5.1.14" evidence="3"/>
<dbReference type="SUPFAM" id="SSF53187">
    <property type="entry name" value="Zn-dependent exopeptidases"/>
    <property type="match status" value="1"/>
</dbReference>
<keyword evidence="7 10" id="KW-0862">Zinc</keyword>
<organism evidence="13 14">
    <name type="scientific">Ceratodon purpureus</name>
    <name type="common">Fire moss</name>
    <name type="synonym">Dicranum purpureum</name>
    <dbReference type="NCBI Taxonomy" id="3225"/>
    <lineage>
        <taxon>Eukaryota</taxon>
        <taxon>Viridiplantae</taxon>
        <taxon>Streptophyta</taxon>
        <taxon>Embryophyta</taxon>
        <taxon>Bryophyta</taxon>
        <taxon>Bryophytina</taxon>
        <taxon>Bryopsida</taxon>
        <taxon>Dicranidae</taxon>
        <taxon>Pseudoditrichales</taxon>
        <taxon>Ditrichaceae</taxon>
        <taxon>Ceratodon</taxon>
    </lineage>
</organism>
<dbReference type="PANTHER" id="PTHR45892">
    <property type="entry name" value="AMINOACYLASE-1"/>
    <property type="match status" value="1"/>
</dbReference>
<dbReference type="Pfam" id="PF07687">
    <property type="entry name" value="M20_dimer"/>
    <property type="match status" value="1"/>
</dbReference>